<dbReference type="Gene3D" id="3.30.565.10">
    <property type="entry name" value="Histidine kinase-like ATPase, C-terminal domain"/>
    <property type="match status" value="1"/>
</dbReference>
<evidence type="ECO:0000259" key="9">
    <source>
        <dbReference type="PROSITE" id="PS50113"/>
    </source>
</evidence>
<dbReference type="InterPro" id="IPR003018">
    <property type="entry name" value="GAF"/>
</dbReference>
<evidence type="ECO:0000256" key="6">
    <source>
        <dbReference type="ARBA" id="ARBA00023012"/>
    </source>
</evidence>
<dbReference type="InterPro" id="IPR035965">
    <property type="entry name" value="PAS-like_dom_sf"/>
</dbReference>
<dbReference type="Proteomes" id="UP000218418">
    <property type="component" value="Chromosome"/>
</dbReference>
<keyword evidence="5 10" id="KW-0808">Transferase</keyword>
<dbReference type="FunFam" id="3.30.565.10:FF:000010">
    <property type="entry name" value="Sensor histidine kinase RcsC"/>
    <property type="match status" value="1"/>
</dbReference>
<dbReference type="InterPro" id="IPR003594">
    <property type="entry name" value="HATPase_dom"/>
</dbReference>
<sequence length="829" mass="93406">MTDNQPTPNQEHNLHNLLNRNNALLKAQQDAVLDGILVVDENRKIVSFNQHFCELWQIPDEIISEASSKRLLDYVLTKLLYPESFLEKVNYLYAHPQETSIDKISFKDGRIFERYSSPIQSGSGEYYGRIWNFRDVTESQRREETLQLIVEGTTTQVGSEFFHSCVRSLATLLKIRYVLIAGLLCESKDKVRTLAFWNGQGFGENFDYSLINNPCEKLMLGKMLSYSHSVQSLFPRDTTLKLLQAESYIGIPLLDKSGKIIGLIAAVDDKPLPEDIETQQSILKIFAARTGAELERINLEKALLKQLERDTLLQQITQKIRNSLDSQQIFQTTVNQLGKIFGVSRCHIHSYTSSPQPEIPLVAEYRHPDYGSMMGINIPLDGKLNGQKILNQDAAFAASDVKKIPSLQPVLNICNQWQVKSLLAVRTSYQGKANGIIVLHQCNRIRDWTKDEIELLEAVAAQVGIALAQARLLEQERENTKLLQIAKNQAEAANHTKSTFLANMSHQLRTPLNAIIGFSRLMQQSFAVNTQQQEHLKIINRSGKSLLNLVNDVLEMAKIEAGQTRLNSITFNFHSLLQNLWSTFKPQADAKNLSLQFELNPDLPQYISGDETKLRQVLSNLLSNAIKFTKKGKITLSIEREQFSPSSLSSPSFLSLSFQLKDTGCGIASEDIDKLFQAFVQTNSYKTENGTGLGLAISHEFVQLMGGNLEVKSILGKGSIFNFSIIVKLLESTQFSDCTVQTSAVDLLADLQQKNLTEEITQEITRQNLKIMSSEWIASLNQAAIEVDADTIFKLIEQIPNQNQLLTEEITKLTQKYDFDAIIALSREE</sequence>
<evidence type="ECO:0000256" key="1">
    <source>
        <dbReference type="ARBA" id="ARBA00000085"/>
    </source>
</evidence>
<proteinExistence type="inferred from homology"/>
<dbReference type="SMART" id="SM00388">
    <property type="entry name" value="HisKA"/>
    <property type="match status" value="1"/>
</dbReference>
<dbReference type="SMART" id="SM00387">
    <property type="entry name" value="HATPase_c"/>
    <property type="match status" value="1"/>
</dbReference>
<dbReference type="CDD" id="cd00082">
    <property type="entry name" value="HisKA"/>
    <property type="match status" value="1"/>
</dbReference>
<evidence type="ECO:0000259" key="8">
    <source>
        <dbReference type="PROSITE" id="PS50109"/>
    </source>
</evidence>
<keyword evidence="4" id="KW-0597">Phosphoprotein</keyword>
<evidence type="ECO:0000313" key="11">
    <source>
        <dbReference type="Proteomes" id="UP000218418"/>
    </source>
</evidence>
<dbReference type="PANTHER" id="PTHR45339">
    <property type="entry name" value="HYBRID SIGNAL TRANSDUCTION HISTIDINE KINASE J"/>
    <property type="match status" value="1"/>
</dbReference>
<dbReference type="Gene3D" id="3.30.450.40">
    <property type="match status" value="1"/>
</dbReference>
<dbReference type="Gene3D" id="3.30.450.20">
    <property type="entry name" value="PAS domain"/>
    <property type="match status" value="1"/>
</dbReference>
<dbReference type="InterPro" id="IPR036097">
    <property type="entry name" value="HisK_dim/P_sf"/>
</dbReference>
<dbReference type="SUPFAM" id="SSF47384">
    <property type="entry name" value="Homodimeric domain of signal transducing histidine kinase"/>
    <property type="match status" value="1"/>
</dbReference>
<reference evidence="10 11" key="1">
    <citation type="submission" date="2017-06" db="EMBL/GenBank/DDBJ databases">
        <title>Genome sequencing of cyanobaciteial culture collection at National Institute for Environmental Studies (NIES).</title>
        <authorList>
            <person name="Hirose Y."/>
            <person name="Shimura Y."/>
            <person name="Fujisawa T."/>
            <person name="Nakamura Y."/>
            <person name="Kawachi M."/>
        </authorList>
    </citation>
    <scope>NUCLEOTIDE SEQUENCE [LARGE SCALE GENOMIC DNA]</scope>
    <source>
        <strain evidence="10 11">NIES-267</strain>
    </source>
</reference>
<evidence type="ECO:0000256" key="5">
    <source>
        <dbReference type="ARBA" id="ARBA00022777"/>
    </source>
</evidence>
<dbReference type="SUPFAM" id="SSF55781">
    <property type="entry name" value="GAF domain-like"/>
    <property type="match status" value="2"/>
</dbReference>
<evidence type="ECO:0000256" key="3">
    <source>
        <dbReference type="ARBA" id="ARBA00012438"/>
    </source>
</evidence>
<dbReference type="EMBL" id="AP018227">
    <property type="protein sequence ID" value="BAY84283.1"/>
    <property type="molecule type" value="Genomic_DNA"/>
</dbReference>
<keyword evidence="5 10" id="KW-0418">Kinase</keyword>
<dbReference type="SUPFAM" id="SSF55785">
    <property type="entry name" value="PYP-like sensor domain (PAS domain)"/>
    <property type="match status" value="1"/>
</dbReference>
<evidence type="ECO:0000256" key="7">
    <source>
        <dbReference type="ARBA" id="ARBA00074306"/>
    </source>
</evidence>
<dbReference type="InterPro" id="IPR003661">
    <property type="entry name" value="HisK_dim/P_dom"/>
</dbReference>
<protein>
    <recommendedName>
        <fullName evidence="7">Circadian input-output histidine kinase CikA</fullName>
        <ecNumber evidence="3">2.7.13.3</ecNumber>
    </recommendedName>
</protein>
<dbReference type="Pfam" id="PF02518">
    <property type="entry name" value="HATPase_c"/>
    <property type="match status" value="1"/>
</dbReference>
<dbReference type="SMART" id="SM00065">
    <property type="entry name" value="GAF"/>
    <property type="match status" value="2"/>
</dbReference>
<dbReference type="Pfam" id="PF00512">
    <property type="entry name" value="HisKA"/>
    <property type="match status" value="1"/>
</dbReference>
<dbReference type="PRINTS" id="PR00344">
    <property type="entry name" value="BCTRLSENSOR"/>
</dbReference>
<gene>
    <name evidence="10" type="ORF">NIES267_37790</name>
</gene>
<keyword evidence="11" id="KW-1185">Reference proteome</keyword>
<comment type="catalytic activity">
    <reaction evidence="1">
        <text>ATP + protein L-histidine = ADP + protein N-phospho-L-histidine.</text>
        <dbReference type="EC" id="2.7.13.3"/>
    </reaction>
</comment>
<dbReference type="PROSITE" id="PS50113">
    <property type="entry name" value="PAC"/>
    <property type="match status" value="1"/>
</dbReference>
<evidence type="ECO:0000313" key="10">
    <source>
        <dbReference type="EMBL" id="BAY84283.1"/>
    </source>
</evidence>
<dbReference type="InterPro" id="IPR029016">
    <property type="entry name" value="GAF-like_dom_sf"/>
</dbReference>
<dbReference type="PROSITE" id="PS50109">
    <property type="entry name" value="HIS_KIN"/>
    <property type="match status" value="1"/>
</dbReference>
<dbReference type="InterPro" id="IPR004358">
    <property type="entry name" value="Sig_transdc_His_kin-like_C"/>
</dbReference>
<dbReference type="GO" id="GO:0000155">
    <property type="term" value="F:phosphorelay sensor kinase activity"/>
    <property type="evidence" value="ECO:0007669"/>
    <property type="project" value="InterPro"/>
</dbReference>
<dbReference type="SUPFAM" id="SSF55874">
    <property type="entry name" value="ATPase domain of HSP90 chaperone/DNA topoisomerase II/histidine kinase"/>
    <property type="match status" value="1"/>
</dbReference>
<dbReference type="Pfam" id="PF12860">
    <property type="entry name" value="PAS_7"/>
    <property type="match status" value="1"/>
</dbReference>
<dbReference type="OrthoDB" id="569347at2"/>
<dbReference type="InterPro" id="IPR000700">
    <property type="entry name" value="PAS-assoc_C"/>
</dbReference>
<dbReference type="EC" id="2.7.13.3" evidence="3"/>
<dbReference type="PANTHER" id="PTHR45339:SF1">
    <property type="entry name" value="HYBRID SIGNAL TRANSDUCTION HISTIDINE KINASE J"/>
    <property type="match status" value="1"/>
</dbReference>
<dbReference type="InterPro" id="IPR036890">
    <property type="entry name" value="HATPase_C_sf"/>
</dbReference>
<dbReference type="Gene3D" id="1.10.287.130">
    <property type="match status" value="1"/>
</dbReference>
<evidence type="ECO:0000256" key="4">
    <source>
        <dbReference type="ARBA" id="ARBA00022553"/>
    </source>
</evidence>
<name>A0A1Z4LSR6_9CYAN</name>
<feature type="domain" description="Histidine kinase" evidence="8">
    <location>
        <begin position="503"/>
        <end position="729"/>
    </location>
</feature>
<organism evidence="10 11">
    <name type="scientific">Calothrix parasitica NIES-267</name>
    <dbReference type="NCBI Taxonomy" id="1973488"/>
    <lineage>
        <taxon>Bacteria</taxon>
        <taxon>Bacillati</taxon>
        <taxon>Cyanobacteriota</taxon>
        <taxon>Cyanophyceae</taxon>
        <taxon>Nostocales</taxon>
        <taxon>Calotrichaceae</taxon>
        <taxon>Calothrix</taxon>
    </lineage>
</organism>
<comment type="similarity">
    <text evidence="2">In the N-terminal section; belongs to the phytochrome family.</text>
</comment>
<evidence type="ECO:0000256" key="2">
    <source>
        <dbReference type="ARBA" id="ARBA00006402"/>
    </source>
</evidence>
<feature type="domain" description="PAC" evidence="9">
    <location>
        <begin position="97"/>
        <end position="148"/>
    </location>
</feature>
<accession>A0A1Z4LSR6</accession>
<dbReference type="Pfam" id="PF01590">
    <property type="entry name" value="GAF"/>
    <property type="match status" value="1"/>
</dbReference>
<keyword evidence="6" id="KW-0902">Two-component regulatory system</keyword>
<dbReference type="AlphaFoldDB" id="A0A1Z4LSR6"/>
<dbReference type="CDD" id="cd16922">
    <property type="entry name" value="HATPase_EvgS-ArcB-TorS-like"/>
    <property type="match status" value="1"/>
</dbReference>
<dbReference type="InterPro" id="IPR005467">
    <property type="entry name" value="His_kinase_dom"/>
</dbReference>